<dbReference type="EMBL" id="CP080034">
    <property type="protein sequence ID" value="QYC09448.1"/>
    <property type="molecule type" value="Genomic_DNA"/>
</dbReference>
<dbReference type="Proteomes" id="UP000824334">
    <property type="component" value="Chromosome"/>
</dbReference>
<feature type="DNA-binding region" description="H-T-H motif" evidence="2">
    <location>
        <begin position="32"/>
        <end position="51"/>
    </location>
</feature>
<dbReference type="PRINTS" id="PR00455">
    <property type="entry name" value="HTHTETR"/>
</dbReference>
<name>A0ABX8TH71_9CAUL</name>
<dbReference type="SUPFAM" id="SSF46689">
    <property type="entry name" value="Homeodomain-like"/>
    <property type="match status" value="1"/>
</dbReference>
<gene>
    <name evidence="4" type="ORF">KWG56_12675</name>
</gene>
<accession>A0ABX8TH71</accession>
<dbReference type="PANTHER" id="PTHR30055">
    <property type="entry name" value="HTH-TYPE TRANSCRIPTIONAL REGULATOR RUTR"/>
    <property type="match status" value="1"/>
</dbReference>
<dbReference type="GeneID" id="94376131"/>
<dbReference type="PANTHER" id="PTHR30055:SF146">
    <property type="entry name" value="HTH-TYPE TRANSCRIPTIONAL DUAL REGULATOR CECR"/>
    <property type="match status" value="1"/>
</dbReference>
<keyword evidence="5" id="KW-1185">Reference proteome</keyword>
<dbReference type="InterPro" id="IPR039536">
    <property type="entry name" value="TetR_C_Proteobacteria"/>
</dbReference>
<evidence type="ECO:0000256" key="1">
    <source>
        <dbReference type="ARBA" id="ARBA00023125"/>
    </source>
</evidence>
<evidence type="ECO:0000256" key="2">
    <source>
        <dbReference type="PROSITE-ProRule" id="PRU00335"/>
    </source>
</evidence>
<feature type="domain" description="HTH tetR-type" evidence="3">
    <location>
        <begin position="10"/>
        <end position="69"/>
    </location>
</feature>
<protein>
    <submittedName>
        <fullName evidence="4">TetR/AcrR family transcriptional regulator</fullName>
    </submittedName>
</protein>
<dbReference type="InterPro" id="IPR009057">
    <property type="entry name" value="Homeodomain-like_sf"/>
</dbReference>
<keyword evidence="1 2" id="KW-0238">DNA-binding</keyword>
<evidence type="ECO:0000313" key="5">
    <source>
        <dbReference type="Proteomes" id="UP000824334"/>
    </source>
</evidence>
<dbReference type="Gene3D" id="1.10.10.60">
    <property type="entry name" value="Homeodomain-like"/>
    <property type="match status" value="1"/>
</dbReference>
<sequence>MARRRGQVDERKSEAILDAATTLFADKGLQAKMEEIAKLAGVSKQTLYNRFASKLEIAQALANQRSDLVVAPLKAGGEPAVVLEALGLALLERVCHRDKIGSMRGVSLMSVEAPEIAQAIYEAGPKRSLKLLAAWMADQTRQGKLQVPNPDEAAEMFSGLVMGHGHLKAMLGVEQINADGIEQRAREAVRVFMAAYAPQS</sequence>
<reference evidence="4 5" key="1">
    <citation type="submission" date="2021-07" db="EMBL/GenBank/DDBJ databases">
        <title>Isolation and characterization of bacteria from a gold mining with a capacity of golden bioaccumulation.</title>
        <authorList>
            <person name="Yang X.J."/>
        </authorList>
    </citation>
    <scope>NUCLEOTIDE SEQUENCE [LARGE SCALE GENOMIC DNA]</scope>
    <source>
        <strain evidence="4 5">Au29</strain>
    </source>
</reference>
<organism evidence="4 5">
    <name type="scientific">Brevundimonas nasdae</name>
    <dbReference type="NCBI Taxonomy" id="172043"/>
    <lineage>
        <taxon>Bacteria</taxon>
        <taxon>Pseudomonadati</taxon>
        <taxon>Pseudomonadota</taxon>
        <taxon>Alphaproteobacteria</taxon>
        <taxon>Caulobacterales</taxon>
        <taxon>Caulobacteraceae</taxon>
        <taxon>Brevundimonas</taxon>
    </lineage>
</organism>
<proteinExistence type="predicted"/>
<evidence type="ECO:0000259" key="3">
    <source>
        <dbReference type="PROSITE" id="PS50977"/>
    </source>
</evidence>
<dbReference type="Pfam" id="PF00440">
    <property type="entry name" value="TetR_N"/>
    <property type="match status" value="1"/>
</dbReference>
<dbReference type="Pfam" id="PF14246">
    <property type="entry name" value="TetR_C_7"/>
    <property type="match status" value="1"/>
</dbReference>
<dbReference type="RefSeq" id="WP_201099914.1">
    <property type="nucleotide sequence ID" value="NZ_BAAAEE010000009.1"/>
</dbReference>
<evidence type="ECO:0000313" key="4">
    <source>
        <dbReference type="EMBL" id="QYC09448.1"/>
    </source>
</evidence>
<dbReference type="InterPro" id="IPR001647">
    <property type="entry name" value="HTH_TetR"/>
</dbReference>
<dbReference type="PROSITE" id="PS50977">
    <property type="entry name" value="HTH_TETR_2"/>
    <property type="match status" value="1"/>
</dbReference>
<dbReference type="InterPro" id="IPR050109">
    <property type="entry name" value="HTH-type_TetR-like_transc_reg"/>
</dbReference>
<dbReference type="Gene3D" id="1.10.357.10">
    <property type="entry name" value="Tetracycline Repressor, domain 2"/>
    <property type="match status" value="1"/>
</dbReference>